<gene>
    <name evidence="14" type="ORF">INT44_002852</name>
</gene>
<comment type="caution">
    <text evidence="14">The sequence shown here is derived from an EMBL/GenBank/DDBJ whole genome shotgun (WGS) entry which is preliminary data.</text>
</comment>
<organism evidence="14 15">
    <name type="scientific">Umbelopsis vinacea</name>
    <dbReference type="NCBI Taxonomy" id="44442"/>
    <lineage>
        <taxon>Eukaryota</taxon>
        <taxon>Fungi</taxon>
        <taxon>Fungi incertae sedis</taxon>
        <taxon>Mucoromycota</taxon>
        <taxon>Mucoromycotina</taxon>
        <taxon>Umbelopsidomycetes</taxon>
        <taxon>Umbelopsidales</taxon>
        <taxon>Umbelopsidaceae</taxon>
        <taxon>Umbelopsis</taxon>
    </lineage>
</organism>
<keyword evidence="6" id="KW-0819">tRNA processing</keyword>
<accession>A0A8H7Q7F3</accession>
<dbReference type="EMBL" id="JAEPRA010000004">
    <property type="protein sequence ID" value="KAG2186628.1"/>
    <property type="molecule type" value="Genomic_DNA"/>
</dbReference>
<dbReference type="Pfam" id="PF20258">
    <property type="entry name" value="tRNA_Me_trans_C"/>
    <property type="match status" value="1"/>
</dbReference>
<comment type="function">
    <text evidence="1">Catalyzes the 2-thiolation of uridine at the wobble position (U34) of mitochondrial tRNA(Lys), tRNA(Glu) and tRNA(Gln). Required for the formation of 5-taurinomethyl-2-thiouridine (tm5s2U) of mitochondrial tRNA(Lys), tRNA(Glu), and tRNA(Gln) at the wobble position. ATP is required to activate the C2 atom of the wobble base.</text>
</comment>
<dbReference type="NCBIfam" id="TIGR00420">
    <property type="entry name" value="trmU"/>
    <property type="match status" value="1"/>
</dbReference>
<dbReference type="InterPro" id="IPR023382">
    <property type="entry name" value="MnmA-like_central_sf"/>
</dbReference>
<dbReference type="SUPFAM" id="SSF52402">
    <property type="entry name" value="Adenine nucleotide alpha hydrolases-like"/>
    <property type="match status" value="1"/>
</dbReference>
<feature type="domain" description="tRNA-specific 2-thiouridylase MnmA-like C-terminal" evidence="12">
    <location>
        <begin position="327"/>
        <end position="407"/>
    </location>
</feature>
<dbReference type="InterPro" id="IPR046884">
    <property type="entry name" value="MnmA-like_central"/>
</dbReference>
<dbReference type="FunFam" id="3.40.50.620:FF:000115">
    <property type="entry name" value="tRNA-specific 2-thiouridylase MnmA"/>
    <property type="match status" value="1"/>
</dbReference>
<dbReference type="InterPro" id="IPR014729">
    <property type="entry name" value="Rossmann-like_a/b/a_fold"/>
</dbReference>
<evidence type="ECO:0000256" key="10">
    <source>
        <dbReference type="ARBA" id="ARBA00023157"/>
    </source>
</evidence>
<dbReference type="AlphaFoldDB" id="A0A8H7Q7F3"/>
<sequence>MLAHRNAATSIARRFFNSLYRLHASKPIISGKRCSHTLPSKRSPSPGDSVILAMSGGVDSSVSAILLKEQGYKVQGVYMRNWDTSDERGVCTSEEDYRDVQSVCDTLDIPCRRIDFTKEYWNQVFQKTLDDYERGVTPNPDVMCNREIKFGALLEKCSISSSTAGAETWFATGHYARIDRSDGITKLLRGMDASKDQSYYLSAVGEQALSRVMFPLGHLPKTRVKELALHHGLDSIVKKPESMGICFVGKRAKFADFLAQYIHAPPGPAVDLQGNIIGQHRGLFAYTIGQGAHIHHGTDRWFVAGKDVTSNKLICVPGTDHPSLFAHRLTARDWIWINGEPPELNQVNGSLVLDGQVRYRQSSIKCTITKKTNSHYDVEFQSPIRGIASGQNVVVWNGDWCLGGGIIDAIDTPTL</sequence>
<dbReference type="OrthoDB" id="3685at2759"/>
<dbReference type="Pfam" id="PF03054">
    <property type="entry name" value="tRNA_Me_trans"/>
    <property type="match status" value="1"/>
</dbReference>
<evidence type="ECO:0000256" key="5">
    <source>
        <dbReference type="ARBA" id="ARBA00022679"/>
    </source>
</evidence>
<keyword evidence="5" id="KW-0808">Transferase</keyword>
<dbReference type="InterPro" id="IPR046885">
    <property type="entry name" value="MnmA-like_C"/>
</dbReference>
<dbReference type="InterPro" id="IPR004506">
    <property type="entry name" value="MnmA-like"/>
</dbReference>
<dbReference type="Gene3D" id="3.40.50.620">
    <property type="entry name" value="HUPs"/>
    <property type="match status" value="1"/>
</dbReference>
<dbReference type="Pfam" id="PF20259">
    <property type="entry name" value="tRNA_Me_trans_M"/>
    <property type="match status" value="1"/>
</dbReference>
<dbReference type="HAMAP" id="MF_00144">
    <property type="entry name" value="tRNA_thiouridyl_MnmA"/>
    <property type="match status" value="1"/>
</dbReference>
<evidence type="ECO:0000256" key="8">
    <source>
        <dbReference type="ARBA" id="ARBA00022840"/>
    </source>
</evidence>
<dbReference type="Gene3D" id="2.30.30.280">
    <property type="entry name" value="Adenine nucleotide alpha hydrolases-like domains"/>
    <property type="match status" value="1"/>
</dbReference>
<evidence type="ECO:0000256" key="2">
    <source>
        <dbReference type="ARBA" id="ARBA00006191"/>
    </source>
</evidence>
<keyword evidence="7" id="KW-0547">Nucleotide-binding</keyword>
<evidence type="ECO:0000259" key="13">
    <source>
        <dbReference type="Pfam" id="PF20259"/>
    </source>
</evidence>
<dbReference type="PANTHER" id="PTHR11933">
    <property type="entry name" value="TRNA 5-METHYLAMINOMETHYL-2-THIOURIDYLATE -METHYLTRANSFERASE"/>
    <property type="match status" value="1"/>
</dbReference>
<evidence type="ECO:0000313" key="14">
    <source>
        <dbReference type="EMBL" id="KAG2186628.1"/>
    </source>
</evidence>
<dbReference type="FunFam" id="2.30.30.280:FF:000001">
    <property type="entry name" value="tRNA-specific 2-thiouridylase MnmA"/>
    <property type="match status" value="1"/>
</dbReference>
<keyword evidence="8" id="KW-0067">ATP-binding</keyword>
<dbReference type="GO" id="GO:0005524">
    <property type="term" value="F:ATP binding"/>
    <property type="evidence" value="ECO:0007669"/>
    <property type="project" value="UniProtKB-KW"/>
</dbReference>
<evidence type="ECO:0000259" key="12">
    <source>
        <dbReference type="Pfam" id="PF20258"/>
    </source>
</evidence>
<keyword evidence="9" id="KW-0694">RNA-binding</keyword>
<evidence type="ECO:0000256" key="11">
    <source>
        <dbReference type="ARBA" id="ARBA00049564"/>
    </source>
</evidence>
<reference evidence="14" key="1">
    <citation type="submission" date="2020-12" db="EMBL/GenBank/DDBJ databases">
        <title>Metabolic potential, ecology and presence of endohyphal bacteria is reflected in genomic diversity of Mucoromycotina.</title>
        <authorList>
            <person name="Muszewska A."/>
            <person name="Okrasinska A."/>
            <person name="Steczkiewicz K."/>
            <person name="Drgas O."/>
            <person name="Orlowska M."/>
            <person name="Perlinska-Lenart U."/>
            <person name="Aleksandrzak-Piekarczyk T."/>
            <person name="Szatraj K."/>
            <person name="Zielenkiewicz U."/>
            <person name="Pilsyk S."/>
            <person name="Malc E."/>
            <person name="Mieczkowski P."/>
            <person name="Kruszewska J.S."/>
            <person name="Biernat P."/>
            <person name="Pawlowska J."/>
        </authorList>
    </citation>
    <scope>NUCLEOTIDE SEQUENCE</scope>
    <source>
        <strain evidence="14">WA0000051536</strain>
    </source>
</reference>
<evidence type="ECO:0000313" key="15">
    <source>
        <dbReference type="Proteomes" id="UP000612746"/>
    </source>
</evidence>
<evidence type="ECO:0000256" key="7">
    <source>
        <dbReference type="ARBA" id="ARBA00022741"/>
    </source>
</evidence>
<evidence type="ECO:0000256" key="3">
    <source>
        <dbReference type="ARBA" id="ARBA00011953"/>
    </source>
</evidence>
<evidence type="ECO:0000256" key="4">
    <source>
        <dbReference type="ARBA" id="ARBA00022555"/>
    </source>
</evidence>
<feature type="domain" description="tRNA-specific 2-thiouridylase MnmA-like central" evidence="13">
    <location>
        <begin position="256"/>
        <end position="315"/>
    </location>
</feature>
<dbReference type="Gene3D" id="2.40.30.10">
    <property type="entry name" value="Translation factors"/>
    <property type="match status" value="1"/>
</dbReference>
<dbReference type="Proteomes" id="UP000612746">
    <property type="component" value="Unassembled WGS sequence"/>
</dbReference>
<evidence type="ECO:0000256" key="9">
    <source>
        <dbReference type="ARBA" id="ARBA00022884"/>
    </source>
</evidence>
<dbReference type="GO" id="GO:0002143">
    <property type="term" value="P:tRNA wobble position uridine thiolation"/>
    <property type="evidence" value="ECO:0007669"/>
    <property type="project" value="TreeGrafter"/>
</dbReference>
<dbReference type="NCBIfam" id="NF001138">
    <property type="entry name" value="PRK00143.1"/>
    <property type="match status" value="1"/>
</dbReference>
<evidence type="ECO:0000256" key="6">
    <source>
        <dbReference type="ARBA" id="ARBA00022694"/>
    </source>
</evidence>
<keyword evidence="10" id="KW-1015">Disulfide bond</keyword>
<dbReference type="GO" id="GO:0000049">
    <property type="term" value="F:tRNA binding"/>
    <property type="evidence" value="ECO:0007669"/>
    <property type="project" value="UniProtKB-KW"/>
</dbReference>
<dbReference type="GO" id="GO:0016783">
    <property type="term" value="F:sulfurtransferase activity"/>
    <property type="evidence" value="ECO:0007669"/>
    <property type="project" value="InterPro"/>
</dbReference>
<keyword evidence="4" id="KW-0820">tRNA-binding</keyword>
<protein>
    <recommendedName>
        <fullName evidence="3">tRNA-5-taurinomethyluridine 2-sulfurtransferase</fullName>
        <ecNumber evidence="3">2.8.1.14</ecNumber>
    </recommendedName>
</protein>
<dbReference type="CDD" id="cd01998">
    <property type="entry name" value="MnmA_TRMU-like"/>
    <property type="match status" value="1"/>
</dbReference>
<dbReference type="GO" id="GO:0005739">
    <property type="term" value="C:mitochondrion"/>
    <property type="evidence" value="ECO:0007669"/>
    <property type="project" value="TreeGrafter"/>
</dbReference>
<name>A0A8H7Q7F3_9FUNG</name>
<evidence type="ECO:0000256" key="1">
    <source>
        <dbReference type="ARBA" id="ARBA00003986"/>
    </source>
</evidence>
<comment type="catalytic activity">
    <reaction evidence="11">
        <text>5-taurinomethyluridine(34) in tRNA + S-sulfanyl-L-cysteinyl-[protein] + AH2 + ATP = 5-taurinomethyl-2-thiouridine(34) in tRNA + L-cysteinyl-[protein] + A + AMP + diphosphate + H(+)</text>
        <dbReference type="Rhea" id="RHEA:47040"/>
        <dbReference type="Rhea" id="RHEA-COMP:10131"/>
        <dbReference type="Rhea" id="RHEA-COMP:11726"/>
        <dbReference type="Rhea" id="RHEA-COMP:11732"/>
        <dbReference type="Rhea" id="RHEA-COMP:11733"/>
        <dbReference type="ChEBI" id="CHEBI:13193"/>
        <dbReference type="ChEBI" id="CHEBI:15378"/>
        <dbReference type="ChEBI" id="CHEBI:17499"/>
        <dbReference type="ChEBI" id="CHEBI:29950"/>
        <dbReference type="ChEBI" id="CHEBI:30616"/>
        <dbReference type="ChEBI" id="CHEBI:33019"/>
        <dbReference type="ChEBI" id="CHEBI:61963"/>
        <dbReference type="ChEBI" id="CHEBI:87171"/>
        <dbReference type="ChEBI" id="CHEBI:87172"/>
        <dbReference type="ChEBI" id="CHEBI:456215"/>
        <dbReference type="EC" id="2.8.1.14"/>
    </reaction>
</comment>
<keyword evidence="15" id="KW-1185">Reference proteome</keyword>
<dbReference type="PANTHER" id="PTHR11933:SF5">
    <property type="entry name" value="MITOCHONDRIAL TRNA-SPECIFIC 2-THIOURIDYLASE 1"/>
    <property type="match status" value="1"/>
</dbReference>
<proteinExistence type="inferred from homology"/>
<dbReference type="EC" id="2.8.1.14" evidence="3"/>
<comment type="similarity">
    <text evidence="2">Belongs to the MnmA/TRMU family.</text>
</comment>